<dbReference type="Pfam" id="PF03551">
    <property type="entry name" value="PadR"/>
    <property type="match status" value="1"/>
</dbReference>
<dbReference type="OrthoDB" id="56053at2157"/>
<dbReference type="EMBL" id="CP001857">
    <property type="protein sequence ID" value="ADB57600.1"/>
    <property type="molecule type" value="Genomic_DNA"/>
</dbReference>
<evidence type="ECO:0000313" key="2">
    <source>
        <dbReference type="EMBL" id="ADB57600.1"/>
    </source>
</evidence>
<keyword evidence="3" id="KW-1185">Reference proteome</keyword>
<dbReference type="InterPro" id="IPR036390">
    <property type="entry name" value="WH_DNA-bd_sf"/>
</dbReference>
<dbReference type="HOGENOM" id="CLU_063440_1_3_2"/>
<name>D2RH25_ARCPA</name>
<dbReference type="PANTHER" id="PTHR43252">
    <property type="entry name" value="TRANSCRIPTIONAL REGULATOR YQJI"/>
    <property type="match status" value="1"/>
</dbReference>
<protein>
    <submittedName>
        <fullName evidence="2">Transcriptional regulator, PadR-like family</fullName>
    </submittedName>
</protein>
<accession>D2RH25</accession>
<evidence type="ECO:0000259" key="1">
    <source>
        <dbReference type="Pfam" id="PF03551"/>
    </source>
</evidence>
<dbReference type="PANTHER" id="PTHR43252:SF5">
    <property type="entry name" value="TRANSCRIPTIONAL REGULATOR, PADR-LIKE FAMILY"/>
    <property type="match status" value="1"/>
</dbReference>
<proteinExistence type="predicted"/>
<dbReference type="SUPFAM" id="SSF46785">
    <property type="entry name" value="Winged helix' DNA-binding domain"/>
    <property type="match status" value="1"/>
</dbReference>
<sequence length="165" mass="19283">MSKDRQLKGILKLLILKELEKEEATGYDIIKRIGERAKRPSPGSVYPILKELKENGFLNVRIDGRKKIYSLSDKGRKVLREAMEKEKEAIIRKVEVLRESGILSEREAEDFYHFVSSKKEIIMKLHELRNWSAFLDALVKVLEKSKPKAEEILDEFIKRLEDLSK</sequence>
<reference evidence="2 3" key="1">
    <citation type="journal article" date="2010" name="Stand. Genomic Sci.">
        <title>Complete genome sequence of Archaeoglobus profundus type strain (AV18).</title>
        <authorList>
            <person name="von Jan M."/>
            <person name="Lapidus A."/>
            <person name="Del Rio T.G."/>
            <person name="Copeland A."/>
            <person name="Tice H."/>
            <person name="Cheng J.F."/>
            <person name="Lucas S."/>
            <person name="Chen F."/>
            <person name="Nolan M."/>
            <person name="Goodwin L."/>
            <person name="Han C."/>
            <person name="Pitluck S."/>
            <person name="Liolios K."/>
            <person name="Ivanova N."/>
            <person name="Mavromatis K."/>
            <person name="Ovchinnikova G."/>
            <person name="Chertkov O."/>
            <person name="Pati A."/>
            <person name="Chen A."/>
            <person name="Palaniappan K."/>
            <person name="Land M."/>
            <person name="Hauser L."/>
            <person name="Chang Y.J."/>
            <person name="Jeffries C.D."/>
            <person name="Saunders E."/>
            <person name="Brettin T."/>
            <person name="Detter J.C."/>
            <person name="Chain P."/>
            <person name="Eichinger K."/>
            <person name="Huber H."/>
            <person name="Spring S."/>
            <person name="Rohde M."/>
            <person name="Goker M."/>
            <person name="Wirth R."/>
            <person name="Woyke T."/>
            <person name="Bristow J."/>
            <person name="Eisen J.A."/>
            <person name="Markowitz V."/>
            <person name="Hugenholtz P."/>
            <person name="Kyrpides N.C."/>
            <person name="Klenk H.P."/>
        </authorList>
    </citation>
    <scope>NUCLEOTIDE SEQUENCE [LARGE SCALE GENOMIC DNA]</scope>
    <source>
        <strain evidence="3">DSM 5631 / JCM 9629 / NBRC 100127 / Av18</strain>
    </source>
</reference>
<evidence type="ECO:0000313" key="3">
    <source>
        <dbReference type="Proteomes" id="UP000001901"/>
    </source>
</evidence>
<dbReference type="RefSeq" id="WP_012939936.1">
    <property type="nucleotide sequence ID" value="NC_013741.1"/>
</dbReference>
<dbReference type="KEGG" id="apo:Arcpr_0534"/>
<dbReference type="AlphaFoldDB" id="D2RH25"/>
<dbReference type="InterPro" id="IPR005149">
    <property type="entry name" value="Tscrpt_reg_PadR_N"/>
</dbReference>
<dbReference type="Proteomes" id="UP000001901">
    <property type="component" value="Chromosome"/>
</dbReference>
<dbReference type="GeneID" id="25394447"/>
<dbReference type="eggNOG" id="arCOG00002">
    <property type="taxonomic scope" value="Archaea"/>
</dbReference>
<organism evidence="2 3">
    <name type="scientific">Archaeoglobus profundus (strain DSM 5631 / JCM 9629 / NBRC 100127 / Av18)</name>
    <dbReference type="NCBI Taxonomy" id="572546"/>
    <lineage>
        <taxon>Archaea</taxon>
        <taxon>Methanobacteriati</taxon>
        <taxon>Methanobacteriota</taxon>
        <taxon>Archaeoglobi</taxon>
        <taxon>Archaeoglobales</taxon>
        <taxon>Archaeoglobaceae</taxon>
        <taxon>Archaeoglobus</taxon>
    </lineage>
</organism>
<dbReference type="InterPro" id="IPR036388">
    <property type="entry name" value="WH-like_DNA-bd_sf"/>
</dbReference>
<dbReference type="PaxDb" id="572546-Arcpr_0534"/>
<dbReference type="Gene3D" id="1.10.10.10">
    <property type="entry name" value="Winged helix-like DNA-binding domain superfamily/Winged helix DNA-binding domain"/>
    <property type="match status" value="1"/>
</dbReference>
<gene>
    <name evidence="2" type="ordered locus">Arcpr_0534</name>
</gene>
<dbReference type="STRING" id="572546.Arcpr_0534"/>
<feature type="domain" description="Transcription regulator PadR N-terminal" evidence="1">
    <location>
        <begin position="15"/>
        <end position="81"/>
    </location>
</feature>